<comment type="catalytic activity">
    <reaction evidence="4">
        <text>O-phospho-L-tyrosyl-[protein] + H2O = L-tyrosyl-[protein] + phosphate</text>
        <dbReference type="Rhea" id="RHEA:10684"/>
        <dbReference type="Rhea" id="RHEA-COMP:10136"/>
        <dbReference type="Rhea" id="RHEA-COMP:20101"/>
        <dbReference type="ChEBI" id="CHEBI:15377"/>
        <dbReference type="ChEBI" id="CHEBI:43474"/>
        <dbReference type="ChEBI" id="CHEBI:46858"/>
        <dbReference type="ChEBI" id="CHEBI:61978"/>
        <dbReference type="EC" id="3.1.3.48"/>
    </reaction>
</comment>
<reference evidence="5 6" key="1">
    <citation type="submission" date="2023-07" db="EMBL/GenBank/DDBJ databases">
        <title>Sorghum-associated microbial communities from plants grown in Nebraska, USA.</title>
        <authorList>
            <person name="Schachtman D."/>
        </authorList>
    </citation>
    <scope>NUCLEOTIDE SEQUENCE [LARGE SCALE GENOMIC DNA]</scope>
    <source>
        <strain evidence="5 6">3773</strain>
    </source>
</reference>
<dbReference type="PIRSF" id="PIRSF016557">
    <property type="entry name" value="Caps_synth_CpsB"/>
    <property type="match status" value="1"/>
</dbReference>
<gene>
    <name evidence="5" type="ORF">J2X31_000181</name>
</gene>
<evidence type="ECO:0000256" key="3">
    <source>
        <dbReference type="ARBA" id="ARBA00022801"/>
    </source>
</evidence>
<comment type="caution">
    <text evidence="5">The sequence shown here is derived from an EMBL/GenBank/DDBJ whole genome shotgun (WGS) entry which is preliminary data.</text>
</comment>
<dbReference type="PANTHER" id="PTHR39181">
    <property type="entry name" value="TYROSINE-PROTEIN PHOSPHATASE YWQE"/>
    <property type="match status" value="1"/>
</dbReference>
<sequence>MFFFNRNKTVLKDLIPDNHIDFHSHLLFGIDDGAKTFEDTLSLTKSMLDFGVKEFITTPHIIQHVWENNTGIITTKKDEVVSLLKENNINLPFKAAAEYLMDDHFVKLFQSEPLLTLKDNYVLVEMSYINAPIQLYDIIFDLQVAGYKPVLAHPERYVFYHKNFSEYTKLKKAGCLFQLNMLSTVGYYGESVFVTAKKLLESGMIDYVGSDVHHKKHIEAFSNKLDIKDLNPLKEVISNNQFFTAAK</sequence>
<dbReference type="EC" id="3.1.3.48" evidence="2"/>
<evidence type="ECO:0000256" key="4">
    <source>
        <dbReference type="ARBA" id="ARBA00051722"/>
    </source>
</evidence>
<protein>
    <recommendedName>
        <fullName evidence="2">protein-tyrosine-phosphatase</fullName>
        <ecNumber evidence="2">3.1.3.48</ecNumber>
    </recommendedName>
</protein>
<dbReference type="InterPro" id="IPR016667">
    <property type="entry name" value="Caps_polysacc_synth_CpsB/CapC"/>
</dbReference>
<evidence type="ECO:0000256" key="2">
    <source>
        <dbReference type="ARBA" id="ARBA00013064"/>
    </source>
</evidence>
<dbReference type="Pfam" id="PF19567">
    <property type="entry name" value="CpsB_CapC"/>
    <property type="match status" value="1"/>
</dbReference>
<dbReference type="PANTHER" id="PTHR39181:SF1">
    <property type="entry name" value="TYROSINE-PROTEIN PHOSPHATASE YWQE"/>
    <property type="match status" value="1"/>
</dbReference>
<comment type="similarity">
    <text evidence="1">Belongs to the metallo-dependent hydrolases superfamily. CpsB/CapC family.</text>
</comment>
<evidence type="ECO:0000313" key="6">
    <source>
        <dbReference type="Proteomes" id="UP001255185"/>
    </source>
</evidence>
<dbReference type="Proteomes" id="UP001255185">
    <property type="component" value="Unassembled WGS sequence"/>
</dbReference>
<dbReference type="Gene3D" id="3.20.20.140">
    <property type="entry name" value="Metal-dependent hydrolases"/>
    <property type="match status" value="1"/>
</dbReference>
<keyword evidence="3" id="KW-0378">Hydrolase</keyword>
<dbReference type="EMBL" id="JAVDVI010000001">
    <property type="protein sequence ID" value="MDR6966188.1"/>
    <property type="molecule type" value="Genomic_DNA"/>
</dbReference>
<organism evidence="5 6">
    <name type="scientific">Flavobacterium arsenatis</name>
    <dbReference type="NCBI Taxonomy" id="1484332"/>
    <lineage>
        <taxon>Bacteria</taxon>
        <taxon>Pseudomonadati</taxon>
        <taxon>Bacteroidota</taxon>
        <taxon>Flavobacteriia</taxon>
        <taxon>Flavobacteriales</taxon>
        <taxon>Flavobacteriaceae</taxon>
        <taxon>Flavobacterium</taxon>
    </lineage>
</organism>
<name>A0ABU1TLB1_9FLAO</name>
<proteinExistence type="inferred from homology"/>
<evidence type="ECO:0000256" key="1">
    <source>
        <dbReference type="ARBA" id="ARBA00005750"/>
    </source>
</evidence>
<dbReference type="RefSeq" id="WP_310023647.1">
    <property type="nucleotide sequence ID" value="NZ_JAVDVI010000001.1"/>
</dbReference>
<evidence type="ECO:0000313" key="5">
    <source>
        <dbReference type="EMBL" id="MDR6966188.1"/>
    </source>
</evidence>
<dbReference type="InterPro" id="IPR016195">
    <property type="entry name" value="Pol/histidinol_Pase-like"/>
</dbReference>
<dbReference type="SUPFAM" id="SSF89550">
    <property type="entry name" value="PHP domain-like"/>
    <property type="match status" value="1"/>
</dbReference>
<accession>A0ABU1TLB1</accession>
<keyword evidence="6" id="KW-1185">Reference proteome</keyword>